<dbReference type="GO" id="GO:0000712">
    <property type="term" value="P:resolution of meiotic recombination intermediates"/>
    <property type="evidence" value="ECO:0007669"/>
    <property type="project" value="TreeGrafter"/>
</dbReference>
<reference evidence="2 3" key="1">
    <citation type="submission" date="2025-04" db="UniProtKB">
        <authorList>
            <consortium name="RefSeq"/>
        </authorList>
    </citation>
    <scope>IDENTIFICATION</scope>
</reference>
<dbReference type="KEGG" id="egu:105036965"/>
<dbReference type="Proteomes" id="UP000504607">
    <property type="component" value="Unplaced"/>
</dbReference>
<dbReference type="RefSeq" id="XP_010910982.1">
    <property type="nucleotide sequence ID" value="XM_010912680.3"/>
</dbReference>
<organism evidence="1 3">
    <name type="scientific">Elaeis guineensis var. tenera</name>
    <name type="common">Oil palm</name>
    <dbReference type="NCBI Taxonomy" id="51953"/>
    <lineage>
        <taxon>Eukaryota</taxon>
        <taxon>Viridiplantae</taxon>
        <taxon>Streptophyta</taxon>
        <taxon>Embryophyta</taxon>
        <taxon>Tracheophyta</taxon>
        <taxon>Spermatophyta</taxon>
        <taxon>Magnoliopsida</taxon>
        <taxon>Liliopsida</taxon>
        <taxon>Arecaceae</taxon>
        <taxon>Arecoideae</taxon>
        <taxon>Cocoseae</taxon>
        <taxon>Elaeidinae</taxon>
        <taxon>Elaeis</taxon>
    </lineage>
</organism>
<evidence type="ECO:0000313" key="3">
    <source>
        <dbReference type="RefSeq" id="XP_010910984.1"/>
    </source>
</evidence>
<dbReference type="AlphaFoldDB" id="A0A6I9QKH6"/>
<dbReference type="OrthoDB" id="2018152at2759"/>
<dbReference type="PANTHER" id="PTHR35764">
    <property type="entry name" value="PROTEIN SHORTAGE IN CHIASMATA 1"/>
    <property type="match status" value="1"/>
</dbReference>
<dbReference type="RefSeq" id="XP_010910984.1">
    <property type="nucleotide sequence ID" value="XM_010912682.3"/>
</dbReference>
<evidence type="ECO:0000313" key="4">
    <source>
        <dbReference type="RefSeq" id="XP_029118118.1"/>
    </source>
</evidence>
<accession>A0A6I9QKH6</accession>
<proteinExistence type="predicted"/>
<name>A0A6I9QKH6_ELAGV</name>
<sequence>MRTRFLATDYFTSHFRLKTLRDYQFLPLPLQNLPPFHPLGIEIPFFDLDLRFPSEIYGFLIENALSRFLSDVVPRFLHAGEGTSIDSSSRNRKLERFRSGSAEIGVFERRDDDSWEEGNLESWECSGAGADAVDVLDQVVDFLHEEKTVEKCSDSITKTPVSQRSKLQKELRFEKVEMELPLRETMSSCEAEEAGFCFELPNIKILLDNIDIEVGVTIPHPITVTKSLFSVEDISARLDDDQDTFSIKHGSSSPDRTLNQCARLPQFEICDNSWELNDSIFTIEVLILTEMAALYERSVEI</sequence>
<dbReference type="InterPro" id="IPR038824">
    <property type="entry name" value="SHOC1-like"/>
</dbReference>
<gene>
    <name evidence="2 3 4" type="primary">LOC105036965</name>
</gene>
<dbReference type="GeneID" id="105036965"/>
<evidence type="ECO:0000313" key="1">
    <source>
        <dbReference type="Proteomes" id="UP000504607"/>
    </source>
</evidence>
<evidence type="ECO:0000313" key="2">
    <source>
        <dbReference type="RefSeq" id="XP_010910982.1"/>
    </source>
</evidence>
<dbReference type="PANTHER" id="PTHR35764:SF1">
    <property type="entry name" value="PROTEIN SHORTAGE IN CHIASMATA 1"/>
    <property type="match status" value="1"/>
</dbReference>
<dbReference type="RefSeq" id="XP_029118118.1">
    <property type="nucleotide sequence ID" value="XM_029262285.1"/>
</dbReference>
<protein>
    <submittedName>
        <fullName evidence="2 3">Uncharacterized protein LOC105036965 isoform X1</fullName>
    </submittedName>
</protein>
<keyword evidence="1" id="KW-1185">Reference proteome</keyword>